<evidence type="ECO:0000313" key="3">
    <source>
        <dbReference type="Proteomes" id="UP000245119"/>
    </source>
</evidence>
<proteinExistence type="predicted"/>
<keyword evidence="1" id="KW-0732">Signal</keyword>
<dbReference type="EMBL" id="PZQS01000008">
    <property type="protein sequence ID" value="PVD25842.1"/>
    <property type="molecule type" value="Genomic_DNA"/>
</dbReference>
<evidence type="ECO:0008006" key="4">
    <source>
        <dbReference type="Google" id="ProtNLM"/>
    </source>
</evidence>
<accession>A0A2T7NXF1</accession>
<feature type="chain" id="PRO_5015756071" description="Secreted protein" evidence="1">
    <location>
        <begin position="19"/>
        <end position="139"/>
    </location>
</feature>
<comment type="caution">
    <text evidence="2">The sequence shown here is derived from an EMBL/GenBank/DDBJ whole genome shotgun (WGS) entry which is preliminary data.</text>
</comment>
<organism evidence="2 3">
    <name type="scientific">Pomacea canaliculata</name>
    <name type="common">Golden apple snail</name>
    <dbReference type="NCBI Taxonomy" id="400727"/>
    <lineage>
        <taxon>Eukaryota</taxon>
        <taxon>Metazoa</taxon>
        <taxon>Spiralia</taxon>
        <taxon>Lophotrochozoa</taxon>
        <taxon>Mollusca</taxon>
        <taxon>Gastropoda</taxon>
        <taxon>Caenogastropoda</taxon>
        <taxon>Architaenioglossa</taxon>
        <taxon>Ampullarioidea</taxon>
        <taxon>Ampullariidae</taxon>
        <taxon>Pomacea</taxon>
    </lineage>
</organism>
<name>A0A2T7NXF1_POMCA</name>
<evidence type="ECO:0000313" key="2">
    <source>
        <dbReference type="EMBL" id="PVD25842.1"/>
    </source>
</evidence>
<sequence length="139" mass="15198">MIVLFDVIVLLAVVHVELKMPAPKSAILHLRSLKPIDVKAAAVTGLRVTEGQGKREERTPTQRSIASICRSGGVCLAHGVKVHIMAEASPGYVPLFLTHVTDHQKLGSGHQPCDMFLPALSWTQKTHRHWTVRLAGNKS</sequence>
<keyword evidence="3" id="KW-1185">Reference proteome</keyword>
<protein>
    <recommendedName>
        <fullName evidence="4">Secreted protein</fullName>
    </recommendedName>
</protein>
<evidence type="ECO:0000256" key="1">
    <source>
        <dbReference type="SAM" id="SignalP"/>
    </source>
</evidence>
<dbReference type="Proteomes" id="UP000245119">
    <property type="component" value="Linkage Group LG8"/>
</dbReference>
<feature type="signal peptide" evidence="1">
    <location>
        <begin position="1"/>
        <end position="18"/>
    </location>
</feature>
<dbReference type="AlphaFoldDB" id="A0A2T7NXF1"/>
<gene>
    <name evidence="2" type="ORF">C0Q70_13505</name>
</gene>
<reference evidence="2 3" key="1">
    <citation type="submission" date="2018-04" db="EMBL/GenBank/DDBJ databases">
        <title>The genome of golden apple snail Pomacea canaliculata provides insight into stress tolerance and invasive adaptation.</title>
        <authorList>
            <person name="Liu C."/>
            <person name="Liu B."/>
            <person name="Ren Y."/>
            <person name="Zhang Y."/>
            <person name="Wang H."/>
            <person name="Li S."/>
            <person name="Jiang F."/>
            <person name="Yin L."/>
            <person name="Zhang G."/>
            <person name="Qian W."/>
            <person name="Fan W."/>
        </authorList>
    </citation>
    <scope>NUCLEOTIDE SEQUENCE [LARGE SCALE GENOMIC DNA]</scope>
    <source>
        <strain evidence="2">SZHN2017</strain>
        <tissue evidence="2">Muscle</tissue>
    </source>
</reference>